<keyword evidence="6" id="KW-0472">Membrane</keyword>
<evidence type="ECO:0000256" key="6">
    <source>
        <dbReference type="ARBA" id="ARBA00023136"/>
    </source>
</evidence>
<dbReference type="InterPro" id="IPR003423">
    <property type="entry name" value="OMP_efflux"/>
</dbReference>
<comment type="caution">
    <text evidence="8">The sequence shown here is derived from an EMBL/GenBank/DDBJ whole genome shotgun (WGS) entry which is preliminary data.</text>
</comment>
<keyword evidence="3" id="KW-0813">Transport</keyword>
<dbReference type="SUPFAM" id="SSF56954">
    <property type="entry name" value="Outer membrane efflux proteins (OEP)"/>
    <property type="match status" value="1"/>
</dbReference>
<organism evidence="8 9">
    <name type="scientific">Variovorax defluvii</name>
    <dbReference type="NCBI Taxonomy" id="913761"/>
    <lineage>
        <taxon>Bacteria</taxon>
        <taxon>Pseudomonadati</taxon>
        <taxon>Pseudomonadota</taxon>
        <taxon>Betaproteobacteria</taxon>
        <taxon>Burkholderiales</taxon>
        <taxon>Comamonadaceae</taxon>
        <taxon>Variovorax</taxon>
    </lineage>
</organism>
<dbReference type="Gene3D" id="1.20.1600.10">
    <property type="entry name" value="Outer membrane efflux proteins (OEP)"/>
    <property type="match status" value="1"/>
</dbReference>
<evidence type="ECO:0000313" key="8">
    <source>
        <dbReference type="EMBL" id="GAA4359746.1"/>
    </source>
</evidence>
<dbReference type="Proteomes" id="UP001500975">
    <property type="component" value="Unassembled WGS sequence"/>
</dbReference>
<name>A0ABP8IJG6_9BURK</name>
<dbReference type="InterPro" id="IPR010130">
    <property type="entry name" value="T1SS_OMP_TolC"/>
</dbReference>
<comment type="similarity">
    <text evidence="2">Belongs to the outer membrane factor (OMF) (TC 1.B.17) family.</text>
</comment>
<keyword evidence="4" id="KW-1134">Transmembrane beta strand</keyword>
<keyword evidence="7" id="KW-0998">Cell outer membrane</keyword>
<evidence type="ECO:0000256" key="4">
    <source>
        <dbReference type="ARBA" id="ARBA00022452"/>
    </source>
</evidence>
<evidence type="ECO:0000256" key="2">
    <source>
        <dbReference type="ARBA" id="ARBA00007613"/>
    </source>
</evidence>
<dbReference type="PANTHER" id="PTHR30026">
    <property type="entry name" value="OUTER MEMBRANE PROTEIN TOLC"/>
    <property type="match status" value="1"/>
</dbReference>
<dbReference type="EMBL" id="BAABGJ010000081">
    <property type="protein sequence ID" value="GAA4359746.1"/>
    <property type="molecule type" value="Genomic_DNA"/>
</dbReference>
<dbReference type="NCBIfam" id="TIGR01844">
    <property type="entry name" value="type_I_sec_TolC"/>
    <property type="match status" value="1"/>
</dbReference>
<evidence type="ECO:0000313" key="9">
    <source>
        <dbReference type="Proteomes" id="UP001500975"/>
    </source>
</evidence>
<evidence type="ECO:0000256" key="1">
    <source>
        <dbReference type="ARBA" id="ARBA00004442"/>
    </source>
</evidence>
<dbReference type="Pfam" id="PF02321">
    <property type="entry name" value="OEP"/>
    <property type="match status" value="2"/>
</dbReference>
<comment type="subcellular location">
    <subcellularLocation>
        <location evidence="1">Cell outer membrane</location>
    </subcellularLocation>
</comment>
<reference evidence="9" key="1">
    <citation type="journal article" date="2019" name="Int. J. Syst. Evol. Microbiol.">
        <title>The Global Catalogue of Microorganisms (GCM) 10K type strain sequencing project: providing services to taxonomists for standard genome sequencing and annotation.</title>
        <authorList>
            <consortium name="The Broad Institute Genomics Platform"/>
            <consortium name="The Broad Institute Genome Sequencing Center for Infectious Disease"/>
            <person name="Wu L."/>
            <person name="Ma J."/>
        </authorList>
    </citation>
    <scope>NUCLEOTIDE SEQUENCE [LARGE SCALE GENOMIC DNA]</scope>
    <source>
        <strain evidence="9">JCM 17804</strain>
    </source>
</reference>
<keyword evidence="9" id="KW-1185">Reference proteome</keyword>
<keyword evidence="5" id="KW-0812">Transmembrane</keyword>
<dbReference type="PANTHER" id="PTHR30026:SF20">
    <property type="entry name" value="OUTER MEMBRANE PROTEIN TOLC"/>
    <property type="match status" value="1"/>
</dbReference>
<evidence type="ECO:0000256" key="3">
    <source>
        <dbReference type="ARBA" id="ARBA00022448"/>
    </source>
</evidence>
<sequence>MNTLHVKQAATALLIAGASGAAFGLDLMASYEGALRADPTLRAADQALLAGREKAVQGDALLKPQISLQASLNRVSERSKVSTALGTSQSDSRGNVHQLGVQLVQPLYDAKAGAERMQLHQQSALAEVGHRDARQDLVRRVAETYFNVLLARETLRVAQAELTAVGMQRERAQARFDVGRGRITDLQEAQARQDSVAAREVSARSTLALRQAQYRELTGLPAEGLAELRAGFAPVPPQPDSLETWQSRGLDGNTRVQAKRNELLIAGAEIDKYKLSGRPTVDLVASFTRQGQNGSLPASVSPDSARGASVGLQLTVPLYTGGALSSRWRESIARRDQAEQELGAAQRDARLQVQDAFLAVKTGVSRIRALEQSVLSARTALEATTLGRDLGSRTELDVLDAQQRLYTAELDLAQARNDYLLGRIRLASAAGELREDDLRALNGYLVH</sequence>
<evidence type="ECO:0000256" key="7">
    <source>
        <dbReference type="ARBA" id="ARBA00023237"/>
    </source>
</evidence>
<proteinExistence type="inferred from homology"/>
<dbReference type="InterPro" id="IPR051906">
    <property type="entry name" value="TolC-like"/>
</dbReference>
<gene>
    <name evidence="8" type="primary">tolC</name>
    <name evidence="8" type="ORF">GCM10023165_56200</name>
</gene>
<evidence type="ECO:0000256" key="5">
    <source>
        <dbReference type="ARBA" id="ARBA00022692"/>
    </source>
</evidence>
<protein>
    <submittedName>
        <fullName evidence="8">Outer membrane channel protein TolC</fullName>
    </submittedName>
</protein>
<accession>A0ABP8IJG6</accession>